<feature type="region of interest" description="Disordered" evidence="1">
    <location>
        <begin position="1"/>
        <end position="21"/>
    </location>
</feature>
<name>A0ABS9JK95_9ACTN</name>
<evidence type="ECO:0000313" key="2">
    <source>
        <dbReference type="EMBL" id="MCG0065990.1"/>
    </source>
</evidence>
<accession>A0ABS9JK95</accession>
<dbReference type="Proteomes" id="UP001299012">
    <property type="component" value="Unassembled WGS sequence"/>
</dbReference>
<evidence type="ECO:0000313" key="3">
    <source>
        <dbReference type="Proteomes" id="UP001299012"/>
    </source>
</evidence>
<organism evidence="2 3">
    <name type="scientific">Streptomyces tricolor</name>
    <dbReference type="NCBI Taxonomy" id="68277"/>
    <lineage>
        <taxon>Bacteria</taxon>
        <taxon>Bacillati</taxon>
        <taxon>Actinomycetota</taxon>
        <taxon>Actinomycetes</taxon>
        <taxon>Kitasatosporales</taxon>
        <taxon>Streptomycetaceae</taxon>
        <taxon>Streptomyces</taxon>
        <taxon>Streptomyces violaceoruber group</taxon>
    </lineage>
</organism>
<reference evidence="2 3" key="1">
    <citation type="submission" date="2022-01" db="EMBL/GenBank/DDBJ databases">
        <title>Draft Genome Sequences of Seven Type Strains of the Genus Streptomyces.</title>
        <authorList>
            <person name="Aziz S."/>
            <person name="Coretto E."/>
            <person name="Chronakova A."/>
            <person name="Sproer C."/>
            <person name="Huber K."/>
            <person name="Nouioui I."/>
            <person name="Gross H."/>
        </authorList>
    </citation>
    <scope>NUCLEOTIDE SEQUENCE [LARGE SCALE GENOMIC DNA]</scope>
    <source>
        <strain evidence="2 3">DSM 41685</strain>
    </source>
</reference>
<sequence length="116" mass="12322">MSPRPIIDWHGNQREPAAQEVARAEAAAARVRREVAEIREAAGQLADGSPGERAVADFLRTQATLLERAGGTAGDVATLRPHQDTREQPGMLPTAARSALLIARVYHPAGAQGPAR</sequence>
<evidence type="ECO:0000256" key="1">
    <source>
        <dbReference type="SAM" id="MobiDB-lite"/>
    </source>
</evidence>
<keyword evidence="3" id="KW-1185">Reference proteome</keyword>
<dbReference type="RefSeq" id="WP_086697524.1">
    <property type="nucleotide sequence ID" value="NZ_JAKKZF010000093.1"/>
</dbReference>
<comment type="caution">
    <text evidence="2">The sequence shown here is derived from an EMBL/GenBank/DDBJ whole genome shotgun (WGS) entry which is preliminary data.</text>
</comment>
<proteinExistence type="predicted"/>
<feature type="region of interest" description="Disordered" evidence="1">
    <location>
        <begin position="72"/>
        <end position="91"/>
    </location>
</feature>
<dbReference type="EMBL" id="JAKKZF010000093">
    <property type="protein sequence ID" value="MCG0065990.1"/>
    <property type="molecule type" value="Genomic_DNA"/>
</dbReference>
<protein>
    <submittedName>
        <fullName evidence="2">Uncharacterized protein</fullName>
    </submittedName>
</protein>
<gene>
    <name evidence="2" type="ORF">L0F81_22280</name>
</gene>